<evidence type="ECO:0000313" key="2">
    <source>
        <dbReference type="Proteomes" id="UP001398420"/>
    </source>
</evidence>
<organism evidence="1 2">
    <name type="scientific">Kurthia gibsonii</name>
    <dbReference type="NCBI Taxonomy" id="33946"/>
    <lineage>
        <taxon>Bacteria</taxon>
        <taxon>Bacillati</taxon>
        <taxon>Bacillota</taxon>
        <taxon>Bacilli</taxon>
        <taxon>Bacillales</taxon>
        <taxon>Caryophanaceae</taxon>
        <taxon>Kurthia</taxon>
    </lineage>
</organism>
<dbReference type="Pfam" id="PF20074">
    <property type="entry name" value="DUF6470"/>
    <property type="match status" value="1"/>
</dbReference>
<proteinExistence type="predicted"/>
<reference evidence="1 2" key="1">
    <citation type="submission" date="2024-04" db="EMBL/GenBank/DDBJ databases">
        <authorList>
            <person name="Wu Y.S."/>
            <person name="Zhang L."/>
        </authorList>
    </citation>
    <scope>NUCLEOTIDE SEQUENCE [LARGE SCALE GENOMIC DNA]</scope>
    <source>
        <strain evidence="1 2">KG-01</strain>
    </source>
</reference>
<keyword evidence="2" id="KW-1185">Reference proteome</keyword>
<dbReference type="RefSeq" id="WP_068455586.1">
    <property type="nucleotide sequence ID" value="NZ_JAWVOH010000001.1"/>
</dbReference>
<dbReference type="InterPro" id="IPR045527">
    <property type="entry name" value="DUF6470"/>
</dbReference>
<dbReference type="Proteomes" id="UP001398420">
    <property type="component" value="Unassembled WGS sequence"/>
</dbReference>
<accession>A0ABU9LN78</accession>
<gene>
    <name evidence="1" type="ORF">AAF454_13550</name>
</gene>
<protein>
    <submittedName>
        <fullName evidence="1">DUF6470 family protein</fullName>
    </submittedName>
</protein>
<name>A0ABU9LN78_9BACL</name>
<comment type="caution">
    <text evidence="1">The sequence shown here is derived from an EMBL/GenBank/DDBJ whole genome shotgun (WGS) entry which is preliminary data.</text>
</comment>
<evidence type="ECO:0000313" key="1">
    <source>
        <dbReference type="EMBL" id="MEL5989433.1"/>
    </source>
</evidence>
<sequence length="188" mass="21057">MKLDQIQLNIQDAKVDLNILQPKQYIEQPQAQQHIEQPAATLQIQHTDAKLLVDSSQAYRDLGLISNGESIQKFASKGQSAVMEGIARRASEGKQMMEIRKDNGRLTLSNIAKQHDTFEQQRLGITWKPSVGSVKIKYQEGSLDIRIKAQKPQIDVQLGKVVHDYTPGDVTGTLVQREKVETTVIKGE</sequence>
<dbReference type="EMBL" id="JBCEWA010000012">
    <property type="protein sequence ID" value="MEL5989433.1"/>
    <property type="molecule type" value="Genomic_DNA"/>
</dbReference>